<proteinExistence type="inferred from homology"/>
<dbReference type="EMBL" id="JABFJV010000033">
    <property type="protein sequence ID" value="NOK33238.1"/>
    <property type="molecule type" value="Genomic_DNA"/>
</dbReference>
<sequence>MSRPASPSPTPPGATKLRAGARPWHTWAVSLVATGATISLAACAAPSTLAVSASGVPAFSEDMLSPEFWIRRAPSPDAVLLDAGQVTAKRLRAFGPDGGLMDLKRVPAPLTRAQVAGWIRDAQQTPIQAAIDEQGQPVTQALLDELRRNAAAEHVPEASAARYGLSVRRTHLRSLPSDRRFFASEDLRDYESLQAGVLFPGEPVVIAHQSADQQWLFVLTTQGPAWVKRGDIAEGTADAVFSYVDKAPGRVVTGDHVRTVFTPEAPDVSELELDMGVALPGADVAPGEPVNGASSYASWPVLLPVRGQDGTLAFRSALLRRTADTAPGYLPLTRANILRQAFKFLGERYGWGHQFNARDCSGLTSEVYRGMGLVLPPNSGMQGKSAALNHRLFTAQDSHAERMRALAEAQVGDLVVVPGHVLMIIGHVDGEPYVIQDVPYAVFKDPATQQLRKTKLNQVSVTPLLPLYADDTTLYVDAMTSLVHVTRP</sequence>
<comment type="similarity">
    <text evidence="1">Belongs to the peptidase C40 family.</text>
</comment>
<protein>
    <recommendedName>
        <fullName evidence="9">NlpC-P60 family protein</fullName>
    </recommendedName>
</protein>
<dbReference type="SUPFAM" id="SSF54001">
    <property type="entry name" value="Cysteine proteinases"/>
    <property type="match status" value="1"/>
</dbReference>
<keyword evidence="4" id="KW-0788">Thiol protease</keyword>
<gene>
    <name evidence="7" type="ORF">HMI49_08535</name>
</gene>
<dbReference type="InterPro" id="IPR000064">
    <property type="entry name" value="NLP_P60_dom"/>
</dbReference>
<dbReference type="Pfam" id="PF12913">
    <property type="entry name" value="SH3_6"/>
    <property type="match status" value="1"/>
</dbReference>
<evidence type="ECO:0000256" key="4">
    <source>
        <dbReference type="ARBA" id="ARBA00022807"/>
    </source>
</evidence>
<evidence type="ECO:0000259" key="5">
    <source>
        <dbReference type="Pfam" id="PF00877"/>
    </source>
</evidence>
<name>A0A7Y4KG44_9BACT</name>
<evidence type="ECO:0000259" key="6">
    <source>
        <dbReference type="Pfam" id="PF12913"/>
    </source>
</evidence>
<evidence type="ECO:0000256" key="1">
    <source>
        <dbReference type="ARBA" id="ARBA00007074"/>
    </source>
</evidence>
<dbReference type="Pfam" id="PF00877">
    <property type="entry name" value="NLPC_P60"/>
    <property type="match status" value="1"/>
</dbReference>
<evidence type="ECO:0008006" key="9">
    <source>
        <dbReference type="Google" id="ProtNLM"/>
    </source>
</evidence>
<keyword evidence="3" id="KW-0378">Hydrolase</keyword>
<feature type="domain" description="NlpC/P60" evidence="5">
    <location>
        <begin position="346"/>
        <end position="426"/>
    </location>
</feature>
<accession>A0A7Y4KG44</accession>
<dbReference type="GO" id="GO:0006508">
    <property type="term" value="P:proteolysis"/>
    <property type="evidence" value="ECO:0007669"/>
    <property type="project" value="UniProtKB-KW"/>
</dbReference>
<dbReference type="InterPro" id="IPR039439">
    <property type="entry name" value="SH3b1_dom"/>
</dbReference>
<evidence type="ECO:0000256" key="2">
    <source>
        <dbReference type="ARBA" id="ARBA00022670"/>
    </source>
</evidence>
<dbReference type="AlphaFoldDB" id="A0A7Y4KG44"/>
<keyword evidence="8" id="KW-1185">Reference proteome</keyword>
<feature type="domain" description="SH3b1" evidence="6">
    <location>
        <begin position="181"/>
        <end position="228"/>
    </location>
</feature>
<dbReference type="Gene3D" id="3.90.1720.10">
    <property type="entry name" value="endopeptidase domain like (from Nostoc punctiforme)"/>
    <property type="match status" value="1"/>
</dbReference>
<comment type="caution">
    <text evidence="7">The sequence shown here is derived from an EMBL/GenBank/DDBJ whole genome shotgun (WGS) entry which is preliminary data.</text>
</comment>
<organism evidence="7 8">
    <name type="scientific">Corallococcus exercitus</name>
    <dbReference type="NCBI Taxonomy" id="2316736"/>
    <lineage>
        <taxon>Bacteria</taxon>
        <taxon>Pseudomonadati</taxon>
        <taxon>Myxococcota</taxon>
        <taxon>Myxococcia</taxon>
        <taxon>Myxococcales</taxon>
        <taxon>Cystobacterineae</taxon>
        <taxon>Myxococcaceae</taxon>
        <taxon>Corallococcus</taxon>
    </lineage>
</organism>
<dbReference type="Proteomes" id="UP000563426">
    <property type="component" value="Unassembled WGS sequence"/>
</dbReference>
<dbReference type="GO" id="GO:0008234">
    <property type="term" value="F:cysteine-type peptidase activity"/>
    <property type="evidence" value="ECO:0007669"/>
    <property type="project" value="UniProtKB-KW"/>
</dbReference>
<keyword evidence="2" id="KW-0645">Protease</keyword>
<evidence type="ECO:0000256" key="3">
    <source>
        <dbReference type="ARBA" id="ARBA00022801"/>
    </source>
</evidence>
<dbReference type="InterPro" id="IPR038765">
    <property type="entry name" value="Papain-like_cys_pep_sf"/>
</dbReference>
<evidence type="ECO:0000313" key="8">
    <source>
        <dbReference type="Proteomes" id="UP000563426"/>
    </source>
</evidence>
<reference evidence="7 8" key="1">
    <citation type="submission" date="2020-05" db="EMBL/GenBank/DDBJ databases">
        <authorList>
            <person name="Whitworth D."/>
        </authorList>
    </citation>
    <scope>NUCLEOTIDE SEQUENCE [LARGE SCALE GENOMIC DNA]</scope>
    <source>
        <strain evidence="7 8">AB043B</strain>
    </source>
</reference>
<evidence type="ECO:0000313" key="7">
    <source>
        <dbReference type="EMBL" id="NOK33238.1"/>
    </source>
</evidence>